<comment type="caution">
    <text evidence="2">The sequence shown here is derived from an EMBL/GenBank/DDBJ whole genome shotgun (WGS) entry which is preliminary data.</text>
</comment>
<name>A0A4R2NZ97_RHOAD</name>
<organism evidence="2 3">
    <name type="scientific">Rhodovulum adriaticum</name>
    <name type="common">Rhodopseudomonas adriatica</name>
    <dbReference type="NCBI Taxonomy" id="35804"/>
    <lineage>
        <taxon>Bacteria</taxon>
        <taxon>Pseudomonadati</taxon>
        <taxon>Pseudomonadota</taxon>
        <taxon>Alphaproteobacteria</taxon>
        <taxon>Rhodobacterales</taxon>
        <taxon>Paracoccaceae</taxon>
        <taxon>Rhodovulum</taxon>
    </lineage>
</organism>
<keyword evidence="2" id="KW-0969">Cilium</keyword>
<dbReference type="AlphaFoldDB" id="A0A4R2NZ97"/>
<dbReference type="InterPro" id="IPR046358">
    <property type="entry name" value="Flagellin_C"/>
</dbReference>
<keyword evidence="2" id="KW-0966">Cell projection</keyword>
<reference evidence="2 3" key="1">
    <citation type="submission" date="2019-03" db="EMBL/GenBank/DDBJ databases">
        <title>Genomic Encyclopedia of Type Strains, Phase IV (KMG-IV): sequencing the most valuable type-strain genomes for metagenomic binning, comparative biology and taxonomic classification.</title>
        <authorList>
            <person name="Goeker M."/>
        </authorList>
    </citation>
    <scope>NUCLEOTIDE SEQUENCE [LARGE SCALE GENOMIC DNA]</scope>
    <source>
        <strain evidence="2 3">DSM 2781</strain>
    </source>
</reference>
<gene>
    <name evidence="2" type="ORF">EV656_101548</name>
</gene>
<dbReference type="Pfam" id="PF00700">
    <property type="entry name" value="Flagellin_C"/>
    <property type="match status" value="1"/>
</dbReference>
<dbReference type="RefSeq" id="WP_132599180.1">
    <property type="nucleotide sequence ID" value="NZ_NRRP01000004.1"/>
</dbReference>
<accession>A0A4R2NZ97</accession>
<dbReference type="Proteomes" id="UP000295733">
    <property type="component" value="Unassembled WGS sequence"/>
</dbReference>
<feature type="domain" description="Flagellin C-terminal" evidence="1">
    <location>
        <begin position="254"/>
        <end position="331"/>
    </location>
</feature>
<dbReference type="OrthoDB" id="7312911at2"/>
<dbReference type="SUPFAM" id="SSF64518">
    <property type="entry name" value="Phase 1 flagellin"/>
    <property type="match status" value="1"/>
</dbReference>
<keyword evidence="3" id="KW-1185">Reference proteome</keyword>
<evidence type="ECO:0000259" key="1">
    <source>
        <dbReference type="Pfam" id="PF00700"/>
    </source>
</evidence>
<proteinExistence type="predicted"/>
<sequence length="332" mass="34320">MGVSSIGDLSRGLLLRQTQTKLKADLSRLSAELATGTRQDLRAHVQGDFRPLAAIDQRVSLLQARAQAGQETALVAEAMQTALGSLGTAVQDIAPDLLMAGDATRAVGTGTLAQQATGLLDQAVAALNAQAAGRALFAGARSDGPALTGADTMLAALRQEVDGLTDAASIRDRVFAWFDAPGGGFETQAYRGTTDPPGPVTATGPETPEIAINATDPALRQMLGGLALAALCADADLPDRDSVAAMAGVRLMGATTALSDLQADLGQIQTRMEQAMTANAAERGTLDLARSDITGADPYETATALQDSQARLETLYTITARLSRLSLAEYLS</sequence>
<keyword evidence="2" id="KW-0282">Flagellum</keyword>
<evidence type="ECO:0000313" key="2">
    <source>
        <dbReference type="EMBL" id="TCP27639.1"/>
    </source>
</evidence>
<protein>
    <submittedName>
        <fullName evidence="2">Flagellar hook-associated protein 3 FlgL</fullName>
    </submittedName>
</protein>
<evidence type="ECO:0000313" key="3">
    <source>
        <dbReference type="Proteomes" id="UP000295733"/>
    </source>
</evidence>
<dbReference type="Gene3D" id="1.20.1330.10">
    <property type="entry name" value="f41 fragment of flagellin, N-terminal domain"/>
    <property type="match status" value="1"/>
</dbReference>
<dbReference type="EMBL" id="SLXL01000001">
    <property type="protein sequence ID" value="TCP27639.1"/>
    <property type="molecule type" value="Genomic_DNA"/>
</dbReference>